<comment type="similarity">
    <text evidence="1">Belongs to the AHA1 family.</text>
</comment>
<keyword evidence="4" id="KW-1185">Reference proteome</keyword>
<evidence type="ECO:0000259" key="2">
    <source>
        <dbReference type="Pfam" id="PF08327"/>
    </source>
</evidence>
<dbReference type="RefSeq" id="WP_327600395.1">
    <property type="nucleotide sequence ID" value="NZ_JAYXHS010000003.1"/>
</dbReference>
<proteinExistence type="inferred from homology"/>
<protein>
    <submittedName>
        <fullName evidence="3">SRPBCC domain-containing protein</fullName>
    </submittedName>
</protein>
<dbReference type="Pfam" id="PF08327">
    <property type="entry name" value="AHSA1"/>
    <property type="match status" value="1"/>
</dbReference>
<dbReference type="InterPro" id="IPR023393">
    <property type="entry name" value="START-like_dom_sf"/>
</dbReference>
<evidence type="ECO:0000256" key="1">
    <source>
        <dbReference type="ARBA" id="ARBA00006817"/>
    </source>
</evidence>
<dbReference type="Proteomes" id="UP001331561">
    <property type="component" value="Unassembled WGS sequence"/>
</dbReference>
<sequence length="173" mass="19448">MTSQDKSTVQGEALVITRVFDAPRERVFQAFAEAERLAQWWGPVGCTIEVKKLEFRPGGTFHYCMKWPMGDMWGRFVYREIVAPERIVFINSFSDPQGEITRAPFPGLDNWPLEVLNTITLEEKDGKTTLTLSGGPINATAEEVVLYQAGFDSMRQGFGGTWDKLATYLSQSA</sequence>
<dbReference type="Gene3D" id="3.30.530.20">
    <property type="match status" value="1"/>
</dbReference>
<gene>
    <name evidence="3" type="ORF">VVD49_16975</name>
</gene>
<evidence type="ECO:0000313" key="3">
    <source>
        <dbReference type="EMBL" id="MEC5387426.1"/>
    </source>
</evidence>
<dbReference type="SUPFAM" id="SSF55961">
    <property type="entry name" value="Bet v1-like"/>
    <property type="match status" value="1"/>
</dbReference>
<organism evidence="3 4">
    <name type="scientific">Uliginosibacterium silvisoli</name>
    <dbReference type="NCBI Taxonomy" id="3114758"/>
    <lineage>
        <taxon>Bacteria</taxon>
        <taxon>Pseudomonadati</taxon>
        <taxon>Pseudomonadota</taxon>
        <taxon>Betaproteobacteria</taxon>
        <taxon>Rhodocyclales</taxon>
        <taxon>Zoogloeaceae</taxon>
        <taxon>Uliginosibacterium</taxon>
    </lineage>
</organism>
<dbReference type="CDD" id="cd07814">
    <property type="entry name" value="SRPBCC_CalC_Aha1-like"/>
    <property type="match status" value="1"/>
</dbReference>
<dbReference type="EMBL" id="JAYXHS010000003">
    <property type="protein sequence ID" value="MEC5387426.1"/>
    <property type="molecule type" value="Genomic_DNA"/>
</dbReference>
<evidence type="ECO:0000313" key="4">
    <source>
        <dbReference type="Proteomes" id="UP001331561"/>
    </source>
</evidence>
<reference evidence="3 4" key="1">
    <citation type="submission" date="2024-01" db="EMBL/GenBank/DDBJ databases">
        <title>Uliginosibacterium soil sp. nov.</title>
        <authorList>
            <person name="Lv Y."/>
        </authorList>
    </citation>
    <scope>NUCLEOTIDE SEQUENCE [LARGE SCALE GENOMIC DNA]</scope>
    <source>
        <strain evidence="3 4">H3</strain>
    </source>
</reference>
<accession>A0ABU6K755</accession>
<feature type="domain" description="Activator of Hsp90 ATPase homologue 1/2-like C-terminal" evidence="2">
    <location>
        <begin position="21"/>
        <end position="169"/>
    </location>
</feature>
<name>A0ABU6K755_9RHOO</name>
<comment type="caution">
    <text evidence="3">The sequence shown here is derived from an EMBL/GenBank/DDBJ whole genome shotgun (WGS) entry which is preliminary data.</text>
</comment>
<dbReference type="InterPro" id="IPR013538">
    <property type="entry name" value="ASHA1/2-like_C"/>
</dbReference>